<dbReference type="Gene3D" id="2.160.20.10">
    <property type="entry name" value="Single-stranded right-handed beta-helix, Pectin lyase-like"/>
    <property type="match status" value="1"/>
</dbReference>
<keyword evidence="2" id="KW-1227">Viral tail protein</keyword>
<evidence type="ECO:0000313" key="5">
    <source>
        <dbReference type="EMBL" id="XHV15862.1"/>
    </source>
</evidence>
<evidence type="ECO:0000256" key="1">
    <source>
        <dbReference type="ARBA" id="ARBA00004328"/>
    </source>
</evidence>
<name>A0AB74UKY9_9CAUD</name>
<feature type="domain" description="Bacteriophage T7 tail fibre protein-like N-terminal" evidence="4">
    <location>
        <begin position="13"/>
        <end position="102"/>
    </location>
</feature>
<dbReference type="InterPro" id="IPR005604">
    <property type="entry name" value="Phage_T7_tail_fibre-like_N"/>
</dbReference>
<reference evidence="5" key="1">
    <citation type="submission" date="2024-10" db="EMBL/GenBank/DDBJ databases">
        <authorList>
            <person name="Li Q."/>
            <person name="Liu M."/>
            <person name="Guo S."/>
            <person name="Shi X."/>
            <person name="Zhou F."/>
            <person name="Li J."/>
        </authorList>
    </citation>
    <scope>NUCLEOTIDE SEQUENCE</scope>
</reference>
<comment type="subcellular location">
    <subcellularLocation>
        <location evidence="1">Virion</location>
    </subcellularLocation>
</comment>
<dbReference type="GO" id="GO:0098996">
    <property type="term" value="P:symbiont entry into host cell via disruption of host cell glycocalyx"/>
    <property type="evidence" value="ECO:0007669"/>
    <property type="project" value="UniProtKB-ARBA"/>
</dbReference>
<sequence>MAFSWQESVKPAGTQDIQCDIEYLDKSYIHVYLDGAETTAFTWTSSTNIRLNSPLYAETVVLLIRKTEREYLYIEFASGAPFIEGNVDTQNTQFLHLAQELVEGRSIEGFYGDINMHRYRITNLGDPVDARDAANKQYVDAGDARLDQRIDAERAAWVAAAANEASIRKAADDALDVRTTNLEQTYFNANTNSFPWWTVLTTDTDTVTPGMPFTKAKVRVNGVTQTAGYSYTVNAGVVKFAEVLPAGTLVDMTIGIDAEADTSAVSTVMGLLASPSGASYIGTSVGMTVEQYIGSKLDADQLQDSSIIHFMTGADKNTLLNTPGAEVAVDYALQAAIDAGLKSVVFPWSVAGIYTLNGSVTIPSGFIITGKCSKPYTLSSTNPGSTFIGKGTVIRKAAGADYIFGPGSSFRIFGCILDGRDNLRPLIDQTNQVRGGLLFDCGLYRFLRIGSYAYTSIQIGMGIMCANTVGCYNFIDSKVINVTINANTSHGVHNTTGANNNLYENVRNEWNGGVGYLFDGSVGNIVSGELVDRNGAANFVVQNGGGCLVSGVFTQRPGRTSASGSSWNTHFYMAGAGSYLNLSGVITRTGVDDGGGGTLTPERVIVCGGNSADMTLIASGCDLSGSTLSPILYSTKPASISIRGCLGATETHSVGVYQYVSGRTSVGGVYQRQGLSSTVGATLSVSWVGEALADPSTNPASTPKCRTLHIEAISTSGVVSDFHLPFRIRRLSSTAALDVFGAEAVSRPGGVWAVSGATGVNVTLTVNTDGSMVTATLTNVDGAGRFVDLYLSPN</sequence>
<organism evidence="5">
    <name type="scientific">Klebsiella phage HenuGS</name>
    <dbReference type="NCBI Taxonomy" id="3350566"/>
    <lineage>
        <taxon>Viruses</taxon>
        <taxon>Duplodnaviria</taxon>
        <taxon>Heunggongvirae</taxon>
        <taxon>Uroviricota</taxon>
        <taxon>Caudoviricetes</taxon>
        <taxon>Autographivirales</taxon>
        <taxon>Autoscriptoviridae</taxon>
        <taxon>Slopekvirinae</taxon>
        <taxon>Drulisvirus</taxon>
    </lineage>
</organism>
<keyword evidence="3" id="KW-0946">Virion</keyword>
<dbReference type="InterPro" id="IPR012334">
    <property type="entry name" value="Pectin_lyas_fold"/>
</dbReference>
<evidence type="ECO:0000256" key="3">
    <source>
        <dbReference type="ARBA" id="ARBA00022844"/>
    </source>
</evidence>
<protein>
    <submittedName>
        <fullName evidence="5">Tail fiber protein</fullName>
    </submittedName>
</protein>
<dbReference type="Pfam" id="PF03906">
    <property type="entry name" value="Phage_T7_tail"/>
    <property type="match status" value="1"/>
</dbReference>
<proteinExistence type="predicted"/>
<dbReference type="EMBL" id="PQ362313">
    <property type="protein sequence ID" value="XHV15862.1"/>
    <property type="molecule type" value="Genomic_DNA"/>
</dbReference>
<evidence type="ECO:0000259" key="4">
    <source>
        <dbReference type="Pfam" id="PF03906"/>
    </source>
</evidence>
<accession>A0AB74UKY9</accession>
<dbReference type="GO" id="GO:0098015">
    <property type="term" value="C:virus tail"/>
    <property type="evidence" value="ECO:0007669"/>
    <property type="project" value="UniProtKB-KW"/>
</dbReference>
<evidence type="ECO:0000256" key="2">
    <source>
        <dbReference type="ARBA" id="ARBA00022732"/>
    </source>
</evidence>